<organism evidence="2 3">
    <name type="scientific">Callosobruchus maculatus</name>
    <name type="common">Southern cowpea weevil</name>
    <name type="synonym">Pulse bruchid</name>
    <dbReference type="NCBI Taxonomy" id="64391"/>
    <lineage>
        <taxon>Eukaryota</taxon>
        <taxon>Metazoa</taxon>
        <taxon>Ecdysozoa</taxon>
        <taxon>Arthropoda</taxon>
        <taxon>Hexapoda</taxon>
        <taxon>Insecta</taxon>
        <taxon>Pterygota</taxon>
        <taxon>Neoptera</taxon>
        <taxon>Endopterygota</taxon>
        <taxon>Coleoptera</taxon>
        <taxon>Polyphaga</taxon>
        <taxon>Cucujiformia</taxon>
        <taxon>Chrysomeloidea</taxon>
        <taxon>Chrysomelidae</taxon>
        <taxon>Bruchinae</taxon>
        <taxon>Bruchini</taxon>
        <taxon>Callosobruchus</taxon>
    </lineage>
</organism>
<protein>
    <recommendedName>
        <fullName evidence="1">Methyltransferase domain-containing protein</fullName>
    </recommendedName>
</protein>
<evidence type="ECO:0000313" key="2">
    <source>
        <dbReference type="EMBL" id="VEN42219.1"/>
    </source>
</evidence>
<dbReference type="InterPro" id="IPR025714">
    <property type="entry name" value="Methyltranfer_dom"/>
</dbReference>
<dbReference type="InterPro" id="IPR029063">
    <property type="entry name" value="SAM-dependent_MTases_sf"/>
</dbReference>
<dbReference type="AlphaFoldDB" id="A0A653C533"/>
<dbReference type="CDD" id="cd02440">
    <property type="entry name" value="AdoMet_MTases"/>
    <property type="match status" value="1"/>
</dbReference>
<dbReference type="GO" id="GO:0005737">
    <property type="term" value="C:cytoplasm"/>
    <property type="evidence" value="ECO:0007669"/>
    <property type="project" value="TreeGrafter"/>
</dbReference>
<evidence type="ECO:0000313" key="3">
    <source>
        <dbReference type="Proteomes" id="UP000410492"/>
    </source>
</evidence>
<accession>A0A653C533</accession>
<dbReference type="FunFam" id="3.40.50.150:FF:000725">
    <property type="entry name" value="Glutathione S-transferase, C-terminal domain-containing"/>
    <property type="match status" value="1"/>
</dbReference>
<dbReference type="Pfam" id="PF13679">
    <property type="entry name" value="Methyltransf_32"/>
    <property type="match status" value="1"/>
</dbReference>
<dbReference type="PANTHER" id="PTHR13369:SF0">
    <property type="entry name" value="GLUTATHIONE S-TRANSFERASE C-TERMINAL DOMAIN-CONTAINING PROTEIN"/>
    <property type="match status" value="1"/>
</dbReference>
<sequence length="559" mass="62847">MATLYITAYKDSNDSNGTLLFNIETLITIFIYQLSSSKVKLHISIIHEASKEPLISCCIQNIEYQTASVIPKIATYCKWPVLILENHAIAGLCSVSRQLLKLSHRNDIKALLGFKEACLAACSENSVWTRFCEVDAVSMIKRILNKDNFATDILTIPEEVARFEYHLSKPVKMHNIYKVARQKNNDKNLKSSIPKEELNLEHHFGEGTTITLADVILYPSFKIFFSMISKQKIEDKLPLTLDWLARLDNSGLPELCLNLPALNEDIKEVILPAFERQSLYTSDPARYKPQKRIYTKQIDIEKVLSCFPQESMNTFFPFGHEVEFTWTKVPLAANPNGGSLPEKRANRKCEQLENLAKAVIKLAGDKQYTIVDFCSGSGHVGILVAVLLPQCQVVLVENKEQSLSRAHERIIKLGLHNVTIVQSNLDYFTGSFDIGIALHACGVATDLVIDKCLLTKAHFVVCPCCYGGVKNCVGISYPRSEKYKKLGITYEDYLVLAHSADQTHEADNAKTNQGYLCMDLVDTDRKTYAESNNYAVHLGKLQPTHCTNKNNLLVGIYKN</sequence>
<dbReference type="Gene3D" id="3.40.50.150">
    <property type="entry name" value="Vaccinia Virus protein VP39"/>
    <property type="match status" value="1"/>
</dbReference>
<feature type="domain" description="Methyltransferase" evidence="1">
    <location>
        <begin position="347"/>
        <end position="470"/>
    </location>
</feature>
<dbReference type="OrthoDB" id="206598at2759"/>
<dbReference type="CDD" id="cd00299">
    <property type="entry name" value="GST_C_family"/>
    <property type="match status" value="1"/>
</dbReference>
<reference evidence="2 3" key="1">
    <citation type="submission" date="2019-01" db="EMBL/GenBank/DDBJ databases">
        <authorList>
            <person name="Sayadi A."/>
        </authorList>
    </citation>
    <scope>NUCLEOTIDE SEQUENCE [LARGE SCALE GENOMIC DNA]</scope>
</reference>
<gene>
    <name evidence="2" type="ORF">CALMAC_LOCUS5790</name>
</gene>
<name>A0A653C533_CALMS</name>
<proteinExistence type="predicted"/>
<keyword evidence="3" id="KW-1185">Reference proteome</keyword>
<dbReference type="EMBL" id="CAACVG010006867">
    <property type="protein sequence ID" value="VEN42219.1"/>
    <property type="molecule type" value="Genomic_DNA"/>
</dbReference>
<evidence type="ECO:0000259" key="1">
    <source>
        <dbReference type="Pfam" id="PF13679"/>
    </source>
</evidence>
<dbReference type="SUPFAM" id="SSF53335">
    <property type="entry name" value="S-adenosyl-L-methionine-dependent methyltransferases"/>
    <property type="match status" value="1"/>
</dbReference>
<dbReference type="PANTHER" id="PTHR13369">
    <property type="match status" value="1"/>
</dbReference>
<dbReference type="Proteomes" id="UP000410492">
    <property type="component" value="Unassembled WGS sequence"/>
</dbReference>